<dbReference type="PROSITE" id="PS51257">
    <property type="entry name" value="PROKAR_LIPOPROTEIN"/>
    <property type="match status" value="1"/>
</dbReference>
<dbReference type="InterPro" id="IPR033985">
    <property type="entry name" value="SusD-like_N"/>
</dbReference>
<dbReference type="InterPro" id="IPR012944">
    <property type="entry name" value="SusD_RagB_dom"/>
</dbReference>
<reference evidence="8 9" key="1">
    <citation type="submission" date="2019-04" db="EMBL/GenBank/DDBJ databases">
        <title>Microbes associate with the intestines of laboratory mice.</title>
        <authorList>
            <person name="Navarre W."/>
            <person name="Wong E."/>
            <person name="Huang K."/>
            <person name="Tropini C."/>
            <person name="Ng K."/>
            <person name="Yu B."/>
        </authorList>
    </citation>
    <scope>NUCLEOTIDE SEQUENCE [LARGE SCALE GENOMIC DNA]</scope>
    <source>
        <strain evidence="8 9">NM69_E16B</strain>
    </source>
</reference>
<comment type="similarity">
    <text evidence="2">Belongs to the SusD family.</text>
</comment>
<proteinExistence type="inferred from homology"/>
<comment type="caution">
    <text evidence="8">The sequence shown here is derived from an EMBL/GenBank/DDBJ whole genome shotgun (WGS) entry which is preliminary data.</text>
</comment>
<organism evidence="8 9">
    <name type="scientific">Bacteroides muris</name>
    <name type="common">ex Afrizal et al. 2022</name>
    <dbReference type="NCBI Taxonomy" id="2516960"/>
    <lineage>
        <taxon>Bacteria</taxon>
        <taxon>Pseudomonadati</taxon>
        <taxon>Bacteroidota</taxon>
        <taxon>Bacteroidia</taxon>
        <taxon>Bacteroidales</taxon>
        <taxon>Bacteroidaceae</taxon>
        <taxon>Bacteroides</taxon>
    </lineage>
</organism>
<feature type="domain" description="RagB/SusD" evidence="6">
    <location>
        <begin position="384"/>
        <end position="523"/>
    </location>
</feature>
<dbReference type="GO" id="GO:0009279">
    <property type="term" value="C:cell outer membrane"/>
    <property type="evidence" value="ECO:0007669"/>
    <property type="project" value="UniProtKB-SubCell"/>
</dbReference>
<comment type="subcellular location">
    <subcellularLocation>
        <location evidence="1">Cell outer membrane</location>
    </subcellularLocation>
</comment>
<evidence type="ECO:0000259" key="6">
    <source>
        <dbReference type="Pfam" id="PF07980"/>
    </source>
</evidence>
<keyword evidence="4" id="KW-0472">Membrane</keyword>
<keyword evidence="3" id="KW-0732">Signal</keyword>
<sequence length="531" mass="60247">MKKFIYGIAGALLFGMYSCDTLDLSPEDYAAAGNYWKNPEQVSTYMNGLHAYLRDDYSSPLVLGELRGGTMREGTSSINTSLNSSSIIRNDLRTTSTGISNWNNYYENILQVNHFIEQVRDECAFLSESARNTFLGQAYGMRAYYYFMLYRTYGAVPLEKDIKILDGKIDAVSLYMKRSSAEDVLAFIKKDINDSETAFGSTTSFDKYYWSKYATLFLKAQIYLWSAKVTTNDDEKPHTATGTSDLEIAQKALNEIIGSNKFSLMKNYADIFDYGKKANNTESILSMYFDRGETTHWGSSFLYTPSIVVGSYYNPDGTVMQDVLQLNTAGIVRYEWKSAFIKSFDQTDSRRAATFLEYYQDKELTKHGSSMLKLVGHVADGIRYFDNDIVMMRYADVLLMMAEVENGLGKPCASYINEVRKRAYGENYTEDVTYTDGTYAENELAILKERDKEFAGEGTRWFDLVRMHDAAKKPLAFSVAVAYLEPGEEAAAVLSNTEEYKLLWPINIGVMTADPEIKQTWGYNQAENIED</sequence>
<keyword evidence="9" id="KW-1185">Reference proteome</keyword>
<keyword evidence="5" id="KW-0998">Cell outer membrane</keyword>
<dbReference type="Pfam" id="PF14322">
    <property type="entry name" value="SusD-like_3"/>
    <property type="match status" value="1"/>
</dbReference>
<dbReference type="InterPro" id="IPR011990">
    <property type="entry name" value="TPR-like_helical_dom_sf"/>
</dbReference>
<accession>A0A4S2B743</accession>
<evidence type="ECO:0000256" key="3">
    <source>
        <dbReference type="ARBA" id="ARBA00022729"/>
    </source>
</evidence>
<dbReference type="RefSeq" id="WP_136009056.1">
    <property type="nucleotide sequence ID" value="NZ_SRYZ01000003.1"/>
</dbReference>
<evidence type="ECO:0000256" key="1">
    <source>
        <dbReference type="ARBA" id="ARBA00004442"/>
    </source>
</evidence>
<name>A0A4S2B743_9BACE</name>
<dbReference type="AlphaFoldDB" id="A0A4S2B743"/>
<dbReference type="Proteomes" id="UP000310532">
    <property type="component" value="Unassembled WGS sequence"/>
</dbReference>
<dbReference type="EMBL" id="SRYZ01000003">
    <property type="protein sequence ID" value="TGY09124.1"/>
    <property type="molecule type" value="Genomic_DNA"/>
</dbReference>
<evidence type="ECO:0000256" key="4">
    <source>
        <dbReference type="ARBA" id="ARBA00023136"/>
    </source>
</evidence>
<evidence type="ECO:0000259" key="7">
    <source>
        <dbReference type="Pfam" id="PF14322"/>
    </source>
</evidence>
<dbReference type="Pfam" id="PF07980">
    <property type="entry name" value="SusD_RagB"/>
    <property type="match status" value="1"/>
</dbReference>
<evidence type="ECO:0000256" key="5">
    <source>
        <dbReference type="ARBA" id="ARBA00023237"/>
    </source>
</evidence>
<feature type="domain" description="SusD-like N-terminal" evidence="7">
    <location>
        <begin position="70"/>
        <end position="224"/>
    </location>
</feature>
<dbReference type="Gene3D" id="1.25.40.390">
    <property type="match status" value="1"/>
</dbReference>
<evidence type="ECO:0000313" key="8">
    <source>
        <dbReference type="EMBL" id="TGY09124.1"/>
    </source>
</evidence>
<dbReference type="CDD" id="cd08977">
    <property type="entry name" value="SusD"/>
    <property type="match status" value="1"/>
</dbReference>
<protein>
    <submittedName>
        <fullName evidence="8">RagB/SusD family nutrient uptake outer membrane protein</fullName>
    </submittedName>
</protein>
<dbReference type="SUPFAM" id="SSF48452">
    <property type="entry name" value="TPR-like"/>
    <property type="match status" value="1"/>
</dbReference>
<gene>
    <name evidence="8" type="ORF">E5355_02570</name>
</gene>
<evidence type="ECO:0000256" key="2">
    <source>
        <dbReference type="ARBA" id="ARBA00006275"/>
    </source>
</evidence>
<evidence type="ECO:0000313" key="9">
    <source>
        <dbReference type="Proteomes" id="UP000310532"/>
    </source>
</evidence>